<dbReference type="HOGENOM" id="CLU_1998084_0_0_1"/>
<dbReference type="OrthoDB" id="2943400at2759"/>
<keyword evidence="3" id="KW-1185">Reference proteome</keyword>
<evidence type="ECO:0000313" key="2">
    <source>
        <dbReference type="EMBL" id="KIJ27733.1"/>
    </source>
</evidence>
<protein>
    <submittedName>
        <fullName evidence="2">Uncharacterized protein</fullName>
    </submittedName>
</protein>
<gene>
    <name evidence="2" type="ORF">M422DRAFT_37623</name>
</gene>
<evidence type="ECO:0000256" key="1">
    <source>
        <dbReference type="SAM" id="MobiDB-lite"/>
    </source>
</evidence>
<dbReference type="Proteomes" id="UP000054279">
    <property type="component" value="Unassembled WGS sequence"/>
</dbReference>
<feature type="compositionally biased region" description="Basic and acidic residues" evidence="1">
    <location>
        <begin position="106"/>
        <end position="125"/>
    </location>
</feature>
<dbReference type="AlphaFoldDB" id="A0A0C9TEK0"/>
<name>A0A0C9TEK0_SPHS4</name>
<feature type="non-terminal residue" evidence="2">
    <location>
        <position position="1"/>
    </location>
</feature>
<accession>A0A0C9TEK0</accession>
<feature type="region of interest" description="Disordered" evidence="1">
    <location>
        <begin position="73"/>
        <end position="125"/>
    </location>
</feature>
<evidence type="ECO:0000313" key="3">
    <source>
        <dbReference type="Proteomes" id="UP000054279"/>
    </source>
</evidence>
<reference evidence="2 3" key="1">
    <citation type="submission" date="2014-06" db="EMBL/GenBank/DDBJ databases">
        <title>Evolutionary Origins and Diversification of the Mycorrhizal Mutualists.</title>
        <authorList>
            <consortium name="DOE Joint Genome Institute"/>
            <consortium name="Mycorrhizal Genomics Consortium"/>
            <person name="Kohler A."/>
            <person name="Kuo A."/>
            <person name="Nagy L.G."/>
            <person name="Floudas D."/>
            <person name="Copeland A."/>
            <person name="Barry K.W."/>
            <person name="Cichocki N."/>
            <person name="Veneault-Fourrey C."/>
            <person name="LaButti K."/>
            <person name="Lindquist E.A."/>
            <person name="Lipzen A."/>
            <person name="Lundell T."/>
            <person name="Morin E."/>
            <person name="Murat C."/>
            <person name="Riley R."/>
            <person name="Ohm R."/>
            <person name="Sun H."/>
            <person name="Tunlid A."/>
            <person name="Henrissat B."/>
            <person name="Grigoriev I.V."/>
            <person name="Hibbett D.S."/>
            <person name="Martin F."/>
        </authorList>
    </citation>
    <scope>NUCLEOTIDE SEQUENCE [LARGE SCALE GENOMIC DNA]</scope>
    <source>
        <strain evidence="2 3">SS14</strain>
    </source>
</reference>
<dbReference type="EMBL" id="KN837325">
    <property type="protein sequence ID" value="KIJ27733.1"/>
    <property type="molecule type" value="Genomic_DNA"/>
</dbReference>
<organism evidence="2 3">
    <name type="scientific">Sphaerobolus stellatus (strain SS14)</name>
    <dbReference type="NCBI Taxonomy" id="990650"/>
    <lineage>
        <taxon>Eukaryota</taxon>
        <taxon>Fungi</taxon>
        <taxon>Dikarya</taxon>
        <taxon>Basidiomycota</taxon>
        <taxon>Agaricomycotina</taxon>
        <taxon>Agaricomycetes</taxon>
        <taxon>Phallomycetidae</taxon>
        <taxon>Geastrales</taxon>
        <taxon>Sphaerobolaceae</taxon>
        <taxon>Sphaerobolus</taxon>
    </lineage>
</organism>
<feature type="compositionally biased region" description="Basic and acidic residues" evidence="1">
    <location>
        <begin position="87"/>
        <end position="97"/>
    </location>
</feature>
<proteinExistence type="predicted"/>
<sequence length="125" mass="13615">MGSDTLECSKVTSFGLPPDSVKTFKTLTGCNLRNACVQDLLYIHKKFGIDPDSNEAARLLGLPLIEICQLENKESGSEAGHSSDLYEESRSEARHSSDSYGESGSEAEHSSDSYHTADNDEHVDC</sequence>